<organism evidence="1 2">
    <name type="scientific">Phytomonospora endophytica</name>
    <dbReference type="NCBI Taxonomy" id="714109"/>
    <lineage>
        <taxon>Bacteria</taxon>
        <taxon>Bacillati</taxon>
        <taxon>Actinomycetota</taxon>
        <taxon>Actinomycetes</taxon>
        <taxon>Micromonosporales</taxon>
        <taxon>Micromonosporaceae</taxon>
        <taxon>Phytomonospora</taxon>
    </lineage>
</organism>
<dbReference type="AlphaFoldDB" id="A0A841FQB5"/>
<name>A0A841FQB5_9ACTN</name>
<dbReference type="SUPFAM" id="SSF51182">
    <property type="entry name" value="RmlC-like cupins"/>
    <property type="match status" value="1"/>
</dbReference>
<accession>A0A841FQB5</accession>
<dbReference type="Gene3D" id="2.60.120.10">
    <property type="entry name" value="Jelly Rolls"/>
    <property type="match status" value="1"/>
</dbReference>
<sequence>MAWFPGGTSVSRVSVYDWPTVDGCAGGSPHLHTASAEGYVVLAGSGRVETLGADGFASHPLTRERILWFTPGTVHRLVNGGGLEILVVMSNAGLPEAGDAVLTYKPELLADPGAYAAVTAIPDGPGVEEFVRRRRDHAVEGYLWWRSRVETEGPAALAELHAHAAKLVRGKASGWQNLWRDRPLAEAHRTGEHLDALAAGADPEHLSHASVFAADAHPGPRRYGMCGHLQTFDVEGAQPAR</sequence>
<evidence type="ECO:0000313" key="2">
    <source>
        <dbReference type="Proteomes" id="UP000548476"/>
    </source>
</evidence>
<evidence type="ECO:0000313" key="1">
    <source>
        <dbReference type="EMBL" id="MBB6038276.1"/>
    </source>
</evidence>
<gene>
    <name evidence="1" type="ORF">HNR73_006159</name>
</gene>
<dbReference type="RefSeq" id="WP_239121934.1">
    <property type="nucleotide sequence ID" value="NZ_BONT01000008.1"/>
</dbReference>
<keyword evidence="2" id="KW-1185">Reference proteome</keyword>
<dbReference type="InterPro" id="IPR011051">
    <property type="entry name" value="RmlC_Cupin_sf"/>
</dbReference>
<dbReference type="EMBL" id="JACHGT010000016">
    <property type="protein sequence ID" value="MBB6038276.1"/>
    <property type="molecule type" value="Genomic_DNA"/>
</dbReference>
<dbReference type="GO" id="GO:0016853">
    <property type="term" value="F:isomerase activity"/>
    <property type="evidence" value="ECO:0007669"/>
    <property type="project" value="UniProtKB-KW"/>
</dbReference>
<dbReference type="Proteomes" id="UP000548476">
    <property type="component" value="Unassembled WGS sequence"/>
</dbReference>
<protein>
    <submittedName>
        <fullName evidence="1">Mannose-6-phosphate isomerase-like protein (Cupin superfamily)</fullName>
    </submittedName>
</protein>
<reference evidence="1 2" key="1">
    <citation type="submission" date="2020-08" db="EMBL/GenBank/DDBJ databases">
        <title>Genomic Encyclopedia of Type Strains, Phase IV (KMG-IV): sequencing the most valuable type-strain genomes for metagenomic binning, comparative biology and taxonomic classification.</title>
        <authorList>
            <person name="Goeker M."/>
        </authorList>
    </citation>
    <scope>NUCLEOTIDE SEQUENCE [LARGE SCALE GENOMIC DNA]</scope>
    <source>
        <strain evidence="1 2">YIM 65646</strain>
    </source>
</reference>
<keyword evidence="1" id="KW-0413">Isomerase</keyword>
<proteinExistence type="predicted"/>
<dbReference type="InterPro" id="IPR014710">
    <property type="entry name" value="RmlC-like_jellyroll"/>
</dbReference>
<comment type="caution">
    <text evidence="1">The sequence shown here is derived from an EMBL/GenBank/DDBJ whole genome shotgun (WGS) entry which is preliminary data.</text>
</comment>